<reference evidence="2 3" key="1">
    <citation type="journal article" date="2018" name="Evol. Lett.">
        <title>Horizontal gene cluster transfer increased hallucinogenic mushroom diversity.</title>
        <authorList>
            <person name="Reynolds H.T."/>
            <person name="Vijayakumar V."/>
            <person name="Gluck-Thaler E."/>
            <person name="Korotkin H.B."/>
            <person name="Matheny P.B."/>
            <person name="Slot J.C."/>
        </authorList>
    </citation>
    <scope>NUCLEOTIDE SEQUENCE [LARGE SCALE GENOMIC DNA]</scope>
    <source>
        <strain evidence="2 3">2629</strain>
    </source>
</reference>
<dbReference type="OrthoDB" id="2881093at2759"/>
<evidence type="ECO:0000313" key="3">
    <source>
        <dbReference type="Proteomes" id="UP000284842"/>
    </source>
</evidence>
<dbReference type="Proteomes" id="UP000284842">
    <property type="component" value="Unassembled WGS sequence"/>
</dbReference>
<gene>
    <name evidence="2" type="ORF">CVT24_010400</name>
</gene>
<sequence length="848" mass="98257">MSQPSRGHAFLHAGQMFYSPNCDRHITPGPVKDDNVYRFHSTMDCSHEKFLEPQWWSPVYGWLSFVPTKPQWNKKNALFQCLNDIHAVRLENGWLGVGSKRLEQWTSFEDTMFLIATKLAKLTRTHGYLKPSPIASLQPNQSVYNAFCADEKVKRIRDWLFMWMGLASFYIAWANHRKLDWMCGLHAEGIDTTILDQISRSPVCDFTKECPRAGVILDYANISTCPPVEFFVENNVPVWYIWSEEQEVAHRQRKTPLHLLPSQIDIERARSQDLLQNVSPTFSMSPPQPSPKQDSSGNEVENQKSAVIMTKPWESYFEKRRAEIETMRSKYSAKHKQRVENHRRNPPRRRNTKVFVWDWSLDTDDWKLTRRKISLSEAEDWWDAPAHQTIYCADTNEWDFCEYFGLDSAALRKENELHAQMEDEMNNPRWHSNNTDAPAGPADAIATWSMEIEEHEDFNKQRNCFHSLGILAGNLRHTGAQLTPLAWTPENLLSCLYFRYGFIAPTNTTSDVTEAQVRDWKEALKCIRYPTDTPIRDAEGCHPEISSFLLALSKRITPHPMSFDLAPGSPYAISRSDFWERFEWKGSWILVKQQCFVGSETDSWRLALTNITDALFAFRVLAEHEQQKPLTRADVIEKLVQMCIPFRTLGERVSCSMKSLQAMIPRRDPNHQFTVEEFDNYCLMRDELVKSDRGRAALLAGGIAARLAQEHIGPYNAVRGPSKEVLFNGIGNCWHDNGTTYADDELLREEYSILCGEYETKTGTGNNAVYLSWWPPHHLWQRQSTGVHPGYWTESNEEWYQQRLRGIRAGTEKPKSSSNWMEWLRGWRKTSRFLKTMEDAATKLLVTD</sequence>
<feature type="region of interest" description="Disordered" evidence="1">
    <location>
        <begin position="328"/>
        <end position="347"/>
    </location>
</feature>
<dbReference type="STRING" id="181874.A0A409WTZ4"/>
<dbReference type="AlphaFoldDB" id="A0A409WTZ4"/>
<keyword evidence="3" id="KW-1185">Reference proteome</keyword>
<protein>
    <submittedName>
        <fullName evidence="2">Uncharacterized protein</fullName>
    </submittedName>
</protein>
<name>A0A409WTZ4_9AGAR</name>
<evidence type="ECO:0000313" key="2">
    <source>
        <dbReference type="EMBL" id="PPQ81947.1"/>
    </source>
</evidence>
<evidence type="ECO:0000256" key="1">
    <source>
        <dbReference type="SAM" id="MobiDB-lite"/>
    </source>
</evidence>
<feature type="region of interest" description="Disordered" evidence="1">
    <location>
        <begin position="278"/>
        <end position="303"/>
    </location>
</feature>
<accession>A0A409WTZ4</accession>
<dbReference type="EMBL" id="NHTK01005219">
    <property type="protein sequence ID" value="PPQ81947.1"/>
    <property type="molecule type" value="Genomic_DNA"/>
</dbReference>
<organism evidence="2 3">
    <name type="scientific">Panaeolus cyanescens</name>
    <dbReference type="NCBI Taxonomy" id="181874"/>
    <lineage>
        <taxon>Eukaryota</taxon>
        <taxon>Fungi</taxon>
        <taxon>Dikarya</taxon>
        <taxon>Basidiomycota</taxon>
        <taxon>Agaricomycotina</taxon>
        <taxon>Agaricomycetes</taxon>
        <taxon>Agaricomycetidae</taxon>
        <taxon>Agaricales</taxon>
        <taxon>Agaricineae</taxon>
        <taxon>Galeropsidaceae</taxon>
        <taxon>Panaeolus</taxon>
    </lineage>
</organism>
<dbReference type="InParanoid" id="A0A409WTZ4"/>
<comment type="caution">
    <text evidence="2">The sequence shown here is derived from an EMBL/GenBank/DDBJ whole genome shotgun (WGS) entry which is preliminary data.</text>
</comment>
<proteinExistence type="predicted"/>